<protein>
    <submittedName>
        <fullName evidence="2">Class I SAM-dependent methyltransferase</fullName>
    </submittedName>
</protein>
<dbReference type="PANTHER" id="PTHR43591">
    <property type="entry name" value="METHYLTRANSFERASE"/>
    <property type="match status" value="1"/>
</dbReference>
<dbReference type="InterPro" id="IPR041698">
    <property type="entry name" value="Methyltransf_25"/>
</dbReference>
<accession>A0ABT2JG41</accession>
<reference evidence="2 3" key="1">
    <citation type="submission" date="2021-02" db="EMBL/GenBank/DDBJ databases">
        <title>Actinophytocola xerophila sp. nov., isolated from soil of cotton cropping field.</title>
        <authorList>
            <person name="Huang R."/>
            <person name="Chen X."/>
            <person name="Ge X."/>
            <person name="Liu W."/>
        </authorList>
    </citation>
    <scope>NUCLEOTIDE SEQUENCE [LARGE SCALE GENOMIC DNA]</scope>
    <source>
        <strain evidence="2 3">S1-96</strain>
    </source>
</reference>
<organism evidence="2 3">
    <name type="scientific">Actinophytocola gossypii</name>
    <dbReference type="NCBI Taxonomy" id="2812003"/>
    <lineage>
        <taxon>Bacteria</taxon>
        <taxon>Bacillati</taxon>
        <taxon>Actinomycetota</taxon>
        <taxon>Actinomycetes</taxon>
        <taxon>Pseudonocardiales</taxon>
        <taxon>Pseudonocardiaceae</taxon>
    </lineage>
</organism>
<sequence length="510" mass="54388">MSASRPDSTVAELVDAFTSATPGDLGQRFHELVDAVWKDGRRTGLSLAAATELVELIDRVDDERTGRIAVLLGLLAEAEYPDHAGEVFDTIAARTGTYLDLLRAATPGEPPALALFYLLAHFPEVRPRLVAIGERHALSAADLSRIDRAGQELDPAHPVLGRVFPSPAEWTLDEGEQDFDQSWISALTPEQIVANWHNDTRTVFGSIGAKAYWAVCHGTPAAVVQGSVPARDVIPTPPPGTGEDLFAPHAAAMRCPACGGGLDFAGGAATCGGCAASYPLANGVLNLLPNSGDGDDFLRKLSEIPTMGLFYEALARPAFLRVSGANWGFDVSPADEDDYIARHVLPVDGPVLDLAAGAGRWTEVLADTVGHERVVALDVNPAMLNVLRGRLPWIPSVLASASTLPFDDASLGAVLCWNALQAFPDDAPAAIAEVGRCLKPGGSFTFLTFHRSPDPVYDYFQRCHRFPQHNDGLRLFDLDELRSWVAAAGLTVVDESGPGTFVIMTATRNG</sequence>
<name>A0ABT2JG41_9PSEU</name>
<dbReference type="RefSeq" id="WP_260194690.1">
    <property type="nucleotide sequence ID" value="NZ_JAFFZE010000022.1"/>
</dbReference>
<evidence type="ECO:0000313" key="3">
    <source>
        <dbReference type="Proteomes" id="UP001156441"/>
    </source>
</evidence>
<dbReference type="Proteomes" id="UP001156441">
    <property type="component" value="Unassembled WGS sequence"/>
</dbReference>
<dbReference type="SUPFAM" id="SSF53335">
    <property type="entry name" value="S-adenosyl-L-methionine-dependent methyltransferases"/>
    <property type="match status" value="1"/>
</dbReference>
<keyword evidence="2" id="KW-0489">Methyltransferase</keyword>
<comment type="caution">
    <text evidence="2">The sequence shown here is derived from an EMBL/GenBank/DDBJ whole genome shotgun (WGS) entry which is preliminary data.</text>
</comment>
<dbReference type="Pfam" id="PF13649">
    <property type="entry name" value="Methyltransf_25"/>
    <property type="match status" value="1"/>
</dbReference>
<gene>
    <name evidence="2" type="ORF">JT362_27260</name>
</gene>
<feature type="domain" description="Methyltransferase" evidence="1">
    <location>
        <begin position="351"/>
        <end position="442"/>
    </location>
</feature>
<dbReference type="GO" id="GO:0008168">
    <property type="term" value="F:methyltransferase activity"/>
    <property type="evidence" value="ECO:0007669"/>
    <property type="project" value="UniProtKB-KW"/>
</dbReference>
<keyword evidence="2" id="KW-0808">Transferase</keyword>
<dbReference type="Gene3D" id="3.40.50.150">
    <property type="entry name" value="Vaccinia Virus protein VP39"/>
    <property type="match status" value="1"/>
</dbReference>
<dbReference type="CDD" id="cd02440">
    <property type="entry name" value="AdoMet_MTases"/>
    <property type="match status" value="1"/>
</dbReference>
<proteinExistence type="predicted"/>
<keyword evidence="3" id="KW-1185">Reference proteome</keyword>
<dbReference type="InterPro" id="IPR029063">
    <property type="entry name" value="SAM-dependent_MTases_sf"/>
</dbReference>
<evidence type="ECO:0000313" key="2">
    <source>
        <dbReference type="EMBL" id="MCT2586827.1"/>
    </source>
</evidence>
<dbReference type="EMBL" id="JAFFZE010000022">
    <property type="protein sequence ID" value="MCT2586827.1"/>
    <property type="molecule type" value="Genomic_DNA"/>
</dbReference>
<dbReference type="GO" id="GO:0032259">
    <property type="term" value="P:methylation"/>
    <property type="evidence" value="ECO:0007669"/>
    <property type="project" value="UniProtKB-KW"/>
</dbReference>
<evidence type="ECO:0000259" key="1">
    <source>
        <dbReference type="Pfam" id="PF13649"/>
    </source>
</evidence>